<evidence type="ECO:0000313" key="4">
    <source>
        <dbReference type="Proteomes" id="UP000033647"/>
    </source>
</evidence>
<reference evidence="3 4" key="1">
    <citation type="submission" date="2015-03" db="EMBL/GenBank/DDBJ databases">
        <title>RNA-seq based gene annotation and comparative genomics of four Zymoseptoria species reveal species-specific pathogenicity related genes and transposable element activity.</title>
        <authorList>
            <person name="Grandaubert J."/>
            <person name="Bhattacharyya A."/>
            <person name="Stukenbrock E.H."/>
        </authorList>
    </citation>
    <scope>NUCLEOTIDE SEQUENCE [LARGE SCALE GENOMIC DNA]</scope>
    <source>
        <strain evidence="3 4">Zb18110</strain>
    </source>
</reference>
<name>A0A0F4GKR4_9PEZI</name>
<feature type="compositionally biased region" description="Basic and acidic residues" evidence="2">
    <location>
        <begin position="160"/>
        <end position="174"/>
    </location>
</feature>
<gene>
    <name evidence="3" type="ORF">TI39_contig446g00001</name>
</gene>
<evidence type="ECO:0000256" key="1">
    <source>
        <dbReference type="SAM" id="Coils"/>
    </source>
</evidence>
<evidence type="ECO:0000313" key="3">
    <source>
        <dbReference type="EMBL" id="KJX97999.1"/>
    </source>
</evidence>
<comment type="caution">
    <text evidence="3">The sequence shown here is derived from an EMBL/GenBank/DDBJ whole genome shotgun (WGS) entry which is preliminary data.</text>
</comment>
<organism evidence="3 4">
    <name type="scientific">Zymoseptoria brevis</name>
    <dbReference type="NCBI Taxonomy" id="1047168"/>
    <lineage>
        <taxon>Eukaryota</taxon>
        <taxon>Fungi</taxon>
        <taxon>Dikarya</taxon>
        <taxon>Ascomycota</taxon>
        <taxon>Pezizomycotina</taxon>
        <taxon>Dothideomycetes</taxon>
        <taxon>Dothideomycetidae</taxon>
        <taxon>Mycosphaerellales</taxon>
        <taxon>Mycosphaerellaceae</taxon>
        <taxon>Zymoseptoria</taxon>
    </lineage>
</organism>
<dbReference type="EMBL" id="LAFY01000438">
    <property type="protein sequence ID" value="KJX97999.1"/>
    <property type="molecule type" value="Genomic_DNA"/>
</dbReference>
<keyword evidence="4" id="KW-1185">Reference proteome</keyword>
<proteinExistence type="predicted"/>
<dbReference type="Proteomes" id="UP000033647">
    <property type="component" value="Unassembled WGS sequence"/>
</dbReference>
<sequence>MANNKMADSNLNDTGEFSHMIHVQQGIMASFGNGSNIQDTDQANRPALTSTEEHIALQGFMEDEYCDAALRSIRAEKRKERLAKASQDEPEQAVAAVDRLAPKNRQERIATTNAAEANFDDSHGTILHNQSSPNKRKHDLATPEGAAQSGRASKSIRREHKADGGETKAEDTKTLADLELELVKAHRKACEAKLEILEAEKEELKLAIQRRKSA</sequence>
<protein>
    <submittedName>
        <fullName evidence="3">Uncharacterized protein</fullName>
    </submittedName>
</protein>
<feature type="region of interest" description="Disordered" evidence="2">
    <location>
        <begin position="81"/>
        <end position="174"/>
    </location>
</feature>
<dbReference type="AlphaFoldDB" id="A0A0F4GKR4"/>
<feature type="coiled-coil region" evidence="1">
    <location>
        <begin position="180"/>
        <end position="214"/>
    </location>
</feature>
<dbReference type="OrthoDB" id="10470846at2759"/>
<keyword evidence="1" id="KW-0175">Coiled coil</keyword>
<evidence type="ECO:0000256" key="2">
    <source>
        <dbReference type="SAM" id="MobiDB-lite"/>
    </source>
</evidence>
<accession>A0A0F4GKR4</accession>